<sequence>MLELATEAGGTELSNSCKQENLSLLGGNLVK</sequence>
<organism evidence="1">
    <name type="scientific">Arundo donax</name>
    <name type="common">Giant reed</name>
    <name type="synonym">Donax arundinaceus</name>
    <dbReference type="NCBI Taxonomy" id="35708"/>
    <lineage>
        <taxon>Eukaryota</taxon>
        <taxon>Viridiplantae</taxon>
        <taxon>Streptophyta</taxon>
        <taxon>Embryophyta</taxon>
        <taxon>Tracheophyta</taxon>
        <taxon>Spermatophyta</taxon>
        <taxon>Magnoliopsida</taxon>
        <taxon>Liliopsida</taxon>
        <taxon>Poales</taxon>
        <taxon>Poaceae</taxon>
        <taxon>PACMAD clade</taxon>
        <taxon>Arundinoideae</taxon>
        <taxon>Arundineae</taxon>
        <taxon>Arundo</taxon>
    </lineage>
</organism>
<dbReference type="EMBL" id="GBRH01245381">
    <property type="protein sequence ID" value="JAD52514.1"/>
    <property type="molecule type" value="Transcribed_RNA"/>
</dbReference>
<name>A0A0A9ALE5_ARUDO</name>
<dbReference type="AlphaFoldDB" id="A0A0A9ALE5"/>
<reference evidence="1" key="1">
    <citation type="submission" date="2014-09" db="EMBL/GenBank/DDBJ databases">
        <authorList>
            <person name="Magalhaes I.L.F."/>
            <person name="Oliveira U."/>
            <person name="Santos F.R."/>
            <person name="Vidigal T.H.D.A."/>
            <person name="Brescovit A.D."/>
            <person name="Santos A.J."/>
        </authorList>
    </citation>
    <scope>NUCLEOTIDE SEQUENCE</scope>
    <source>
        <tissue evidence="1">Shoot tissue taken approximately 20 cm above the soil surface</tissue>
    </source>
</reference>
<protein>
    <submittedName>
        <fullName evidence="1">Uncharacterized protein</fullName>
    </submittedName>
</protein>
<evidence type="ECO:0000313" key="1">
    <source>
        <dbReference type="EMBL" id="JAD52514.1"/>
    </source>
</evidence>
<accession>A0A0A9ALE5</accession>
<proteinExistence type="predicted"/>
<reference evidence="1" key="2">
    <citation type="journal article" date="2015" name="Data Brief">
        <title>Shoot transcriptome of the giant reed, Arundo donax.</title>
        <authorList>
            <person name="Barrero R.A."/>
            <person name="Guerrero F.D."/>
            <person name="Moolhuijzen P."/>
            <person name="Goolsby J.A."/>
            <person name="Tidwell J."/>
            <person name="Bellgard S.E."/>
            <person name="Bellgard M.I."/>
        </authorList>
    </citation>
    <scope>NUCLEOTIDE SEQUENCE</scope>
    <source>
        <tissue evidence="1">Shoot tissue taken approximately 20 cm above the soil surface</tissue>
    </source>
</reference>